<dbReference type="Proteomes" id="UP000887576">
    <property type="component" value="Unplaced"/>
</dbReference>
<reference evidence="2" key="1">
    <citation type="submission" date="2022-11" db="UniProtKB">
        <authorList>
            <consortium name="WormBaseParasite"/>
        </authorList>
    </citation>
    <scope>IDENTIFICATION</scope>
</reference>
<sequence>MCAQFFFKVVQFLLIKKPRQELIAKEVLDTRTTGPSGQFEVTGNTNGRDLNETTIEPTLAIYHQCDDPKDTKGYRRFLIKVPEKFVTQGRIAKKTFDVGTLNLQLRP</sequence>
<name>A0AC34RC77_9BILA</name>
<dbReference type="WBParaSite" id="JU765_v2.g5466.t1">
    <property type="protein sequence ID" value="JU765_v2.g5466.t1"/>
    <property type="gene ID" value="JU765_v2.g5466"/>
</dbReference>
<proteinExistence type="predicted"/>
<accession>A0AC34RC77</accession>
<organism evidence="1 2">
    <name type="scientific">Panagrolaimus sp. JU765</name>
    <dbReference type="NCBI Taxonomy" id="591449"/>
    <lineage>
        <taxon>Eukaryota</taxon>
        <taxon>Metazoa</taxon>
        <taxon>Ecdysozoa</taxon>
        <taxon>Nematoda</taxon>
        <taxon>Chromadorea</taxon>
        <taxon>Rhabditida</taxon>
        <taxon>Tylenchina</taxon>
        <taxon>Panagrolaimomorpha</taxon>
        <taxon>Panagrolaimoidea</taxon>
        <taxon>Panagrolaimidae</taxon>
        <taxon>Panagrolaimus</taxon>
    </lineage>
</organism>
<evidence type="ECO:0000313" key="2">
    <source>
        <dbReference type="WBParaSite" id="JU765_v2.g5466.t1"/>
    </source>
</evidence>
<evidence type="ECO:0000313" key="1">
    <source>
        <dbReference type="Proteomes" id="UP000887576"/>
    </source>
</evidence>
<protein>
    <submittedName>
        <fullName evidence="2">Transthyretin-like family protein</fullName>
    </submittedName>
</protein>